<comment type="caution">
    <text evidence="1">The sequence shown here is derived from an EMBL/GenBank/DDBJ whole genome shotgun (WGS) entry which is preliminary data.</text>
</comment>
<sequence>MSSFDYKGPKISTMIFKDVPQLSSVSLLVCPVAIRENDDFCNHLVVTKFNQGILLLCSLLHASPALHELVVRYSINWFSTQMNGREPSIWEYLLNFGEKRGQMVKGWKYECLEESVNLDTQDQKRMERWKRIRMFPFQPSAQEMKFLKRAPSEIVTKAGR</sequence>
<evidence type="ECO:0000313" key="1">
    <source>
        <dbReference type="EMBL" id="KAL3508552.1"/>
    </source>
</evidence>
<evidence type="ECO:0008006" key="3">
    <source>
        <dbReference type="Google" id="ProtNLM"/>
    </source>
</evidence>
<dbReference type="AlphaFoldDB" id="A0ABD2YQL7"/>
<dbReference type="Proteomes" id="UP001630127">
    <property type="component" value="Unassembled WGS sequence"/>
</dbReference>
<protein>
    <recommendedName>
        <fullName evidence="3">FBD domain-containing protein</fullName>
    </recommendedName>
</protein>
<reference evidence="1 2" key="1">
    <citation type="submission" date="2024-11" db="EMBL/GenBank/DDBJ databases">
        <title>A near-complete genome assembly of Cinchona calisaya.</title>
        <authorList>
            <person name="Lian D.C."/>
            <person name="Zhao X.W."/>
            <person name="Wei L."/>
        </authorList>
    </citation>
    <scope>NUCLEOTIDE SEQUENCE [LARGE SCALE GENOMIC DNA]</scope>
    <source>
        <tissue evidence="1">Nenye</tissue>
    </source>
</reference>
<organism evidence="1 2">
    <name type="scientific">Cinchona calisaya</name>
    <dbReference type="NCBI Taxonomy" id="153742"/>
    <lineage>
        <taxon>Eukaryota</taxon>
        <taxon>Viridiplantae</taxon>
        <taxon>Streptophyta</taxon>
        <taxon>Embryophyta</taxon>
        <taxon>Tracheophyta</taxon>
        <taxon>Spermatophyta</taxon>
        <taxon>Magnoliopsida</taxon>
        <taxon>eudicotyledons</taxon>
        <taxon>Gunneridae</taxon>
        <taxon>Pentapetalae</taxon>
        <taxon>asterids</taxon>
        <taxon>lamiids</taxon>
        <taxon>Gentianales</taxon>
        <taxon>Rubiaceae</taxon>
        <taxon>Cinchonoideae</taxon>
        <taxon>Cinchoneae</taxon>
        <taxon>Cinchona</taxon>
    </lineage>
</organism>
<keyword evidence="2" id="KW-1185">Reference proteome</keyword>
<gene>
    <name evidence="1" type="ORF">ACH5RR_027953</name>
</gene>
<name>A0ABD2YQL7_9GENT</name>
<accession>A0ABD2YQL7</accession>
<evidence type="ECO:0000313" key="2">
    <source>
        <dbReference type="Proteomes" id="UP001630127"/>
    </source>
</evidence>
<dbReference type="EMBL" id="JBJUIK010000012">
    <property type="protein sequence ID" value="KAL3508552.1"/>
    <property type="molecule type" value="Genomic_DNA"/>
</dbReference>
<proteinExistence type="predicted"/>